<reference evidence="6 7" key="2">
    <citation type="submission" date="2018-06" db="EMBL/GenBank/DDBJ databases">
        <title>Sequencing of bacterial isolates from soil warming experiment in Harvard Forest, Massachusetts, USA.</title>
        <authorList>
            <person name="Deangelis K.PhD."/>
        </authorList>
    </citation>
    <scope>NUCLEOTIDE SEQUENCE [LARGE SCALE GENOMIC DNA]</scope>
    <source>
        <strain evidence="6 7">GAS496</strain>
    </source>
</reference>
<dbReference type="GO" id="GO:0005737">
    <property type="term" value="C:cytoplasm"/>
    <property type="evidence" value="ECO:0007669"/>
    <property type="project" value="UniProtKB-SubCell"/>
</dbReference>
<keyword evidence="4 5" id="KW-0949">S-adenosyl-L-methionine</keyword>
<dbReference type="EC" id="2.1.1.144" evidence="5"/>
<accession>A0A318H6Q9</accession>
<evidence type="ECO:0000313" key="6">
    <source>
        <dbReference type="EMBL" id="PXW99919.1"/>
    </source>
</evidence>
<evidence type="ECO:0000256" key="3">
    <source>
        <dbReference type="ARBA" id="ARBA00022679"/>
    </source>
</evidence>
<gene>
    <name evidence="5" type="primary">tam</name>
    <name evidence="6" type="ORF">C8E89_13836</name>
</gene>
<dbReference type="InterPro" id="IPR029063">
    <property type="entry name" value="SAM-dependent_MTases_sf"/>
</dbReference>
<dbReference type="HAMAP" id="MF_00560">
    <property type="entry name" value="Tran_acon_Me_trans"/>
    <property type="match status" value="1"/>
</dbReference>
<proteinExistence type="inferred from homology"/>
<dbReference type="InterPro" id="IPR023506">
    <property type="entry name" value="Trans-aconitate_MeTrfase"/>
</dbReference>
<comment type="similarity">
    <text evidence="5">Belongs to the methyltransferase superfamily. Tam family.</text>
</comment>
<dbReference type="OrthoDB" id="9795085at2"/>
<evidence type="ECO:0000256" key="1">
    <source>
        <dbReference type="ARBA" id="ARBA00022490"/>
    </source>
</evidence>
<evidence type="ECO:0000313" key="7">
    <source>
        <dbReference type="Proteomes" id="UP000247781"/>
    </source>
</evidence>
<name>A0A318H6Q9_9MYCO</name>
<keyword evidence="3 5" id="KW-0808">Transferase</keyword>
<protein>
    <recommendedName>
        <fullName evidence="5">Trans-aconitate 2-methyltransferase</fullName>
        <ecNumber evidence="5">2.1.1.144</ecNumber>
    </recommendedName>
</protein>
<dbReference type="GO" id="GO:0032259">
    <property type="term" value="P:methylation"/>
    <property type="evidence" value="ECO:0007669"/>
    <property type="project" value="UniProtKB-KW"/>
</dbReference>
<dbReference type="InterPro" id="IPR023149">
    <property type="entry name" value="Trans_acon_MeTrfase_C"/>
</dbReference>
<dbReference type="PANTHER" id="PTHR43861">
    <property type="entry name" value="TRANS-ACONITATE 2-METHYLTRANSFERASE-RELATED"/>
    <property type="match status" value="1"/>
</dbReference>
<keyword evidence="1 5" id="KW-0963">Cytoplasm</keyword>
<sequence>MWNPDVYLAFADHRGRPFFDLLSRVGAEAPRRVADLGCGPGNLTVTLGERWPDAVVEAWDSSQEMVDAARERGVDAHVGDVRTWTPQPDTDVVVTNATLQWVPEHAELLVRWAGQLAAGSWIAMQVPGNFDAPSHRAVRELARRDEWSEPLRDFPFREGQVDSPSGYAELLGDAGCAVDAWETTYIHELSGENPVLEWITGTALRPVRSRLNDEQWERFRQDLIPMLDAAYPVRADGKTLFPFRRIFVVARVESGG</sequence>
<dbReference type="Proteomes" id="UP000247781">
    <property type="component" value="Unassembled WGS sequence"/>
</dbReference>
<comment type="catalytic activity">
    <reaction evidence="5">
        <text>trans-aconitate + S-adenosyl-L-methionine = (E)-3-(methoxycarbonyl)pent-2-enedioate + S-adenosyl-L-homocysteine</text>
        <dbReference type="Rhea" id="RHEA:14969"/>
        <dbReference type="ChEBI" id="CHEBI:15708"/>
        <dbReference type="ChEBI" id="CHEBI:57470"/>
        <dbReference type="ChEBI" id="CHEBI:57856"/>
        <dbReference type="ChEBI" id="CHEBI:59789"/>
        <dbReference type="EC" id="2.1.1.144"/>
    </reaction>
</comment>
<organism evidence="6 7">
    <name type="scientific">Mycolicibacterium moriokaense</name>
    <dbReference type="NCBI Taxonomy" id="39691"/>
    <lineage>
        <taxon>Bacteria</taxon>
        <taxon>Bacillati</taxon>
        <taxon>Actinomycetota</taxon>
        <taxon>Actinomycetes</taxon>
        <taxon>Mycobacteriales</taxon>
        <taxon>Mycobacteriaceae</taxon>
        <taxon>Mycolicibacterium</taxon>
    </lineage>
</organism>
<comment type="subcellular location">
    <subcellularLocation>
        <location evidence="5">Cytoplasm</location>
    </subcellularLocation>
</comment>
<comment type="function">
    <text evidence="5">Catalyzes the S-adenosylmethionine monomethyl esterification of trans-aconitate.</text>
</comment>
<evidence type="ECO:0000256" key="5">
    <source>
        <dbReference type="HAMAP-Rule" id="MF_00560"/>
    </source>
</evidence>
<dbReference type="Gene3D" id="1.10.150.290">
    <property type="entry name" value="S-adenosyl-L-methionine-dependent methyltransferases"/>
    <property type="match status" value="1"/>
</dbReference>
<dbReference type="SUPFAM" id="SSF53335">
    <property type="entry name" value="S-adenosyl-L-methionine-dependent methyltransferases"/>
    <property type="match status" value="1"/>
</dbReference>
<dbReference type="Gene3D" id="3.40.50.150">
    <property type="entry name" value="Vaccinia Virus protein VP39"/>
    <property type="match status" value="1"/>
</dbReference>
<reference evidence="7" key="1">
    <citation type="submission" date="2018-05" db="EMBL/GenBank/DDBJ databases">
        <authorList>
            <person name="Deangelis K."/>
            <person name="Huntemann M."/>
            <person name="Clum A."/>
            <person name="Pillay M."/>
            <person name="Palaniappan K."/>
            <person name="Varghese N."/>
            <person name="Mikhailova N."/>
            <person name="Stamatis D."/>
            <person name="Reddy T."/>
            <person name="Daum C."/>
            <person name="Shapiro N."/>
            <person name="Ivanova N."/>
            <person name="Kyrpides N."/>
            <person name="Woyke T."/>
        </authorList>
    </citation>
    <scope>NUCLEOTIDE SEQUENCE [LARGE SCALE GENOMIC DNA]</scope>
    <source>
        <strain evidence="7">GAS496</strain>
    </source>
</reference>
<dbReference type="RefSeq" id="WP_110319947.1">
    <property type="nucleotide sequence ID" value="NZ_QJJU01000038.1"/>
</dbReference>
<evidence type="ECO:0000256" key="4">
    <source>
        <dbReference type="ARBA" id="ARBA00022691"/>
    </source>
</evidence>
<dbReference type="GO" id="GO:0030798">
    <property type="term" value="F:trans-aconitate 2-methyltransferase activity"/>
    <property type="evidence" value="ECO:0007669"/>
    <property type="project" value="UniProtKB-UniRule"/>
</dbReference>
<keyword evidence="2 5" id="KW-0489">Methyltransferase</keyword>
<evidence type="ECO:0000256" key="2">
    <source>
        <dbReference type="ARBA" id="ARBA00022603"/>
    </source>
</evidence>
<keyword evidence="7" id="KW-1185">Reference proteome</keyword>
<dbReference type="PANTHER" id="PTHR43861:SF1">
    <property type="entry name" value="TRANS-ACONITATE 2-METHYLTRANSFERASE"/>
    <property type="match status" value="1"/>
</dbReference>
<comment type="caution">
    <text evidence="6">The sequence shown here is derived from an EMBL/GenBank/DDBJ whole genome shotgun (WGS) entry which is preliminary data.</text>
</comment>
<dbReference type="NCBIfam" id="NF010703">
    <property type="entry name" value="PRK14103.1"/>
    <property type="match status" value="1"/>
</dbReference>
<dbReference type="CDD" id="cd02440">
    <property type="entry name" value="AdoMet_MTases"/>
    <property type="match status" value="1"/>
</dbReference>
<dbReference type="AlphaFoldDB" id="A0A318H6Q9"/>
<dbReference type="Pfam" id="PF13489">
    <property type="entry name" value="Methyltransf_23"/>
    <property type="match status" value="1"/>
</dbReference>
<dbReference type="EMBL" id="QJJU01000038">
    <property type="protein sequence ID" value="PXW99919.1"/>
    <property type="molecule type" value="Genomic_DNA"/>
</dbReference>